<dbReference type="InterPro" id="IPR005467">
    <property type="entry name" value="His_kinase_dom"/>
</dbReference>
<dbReference type="PROSITE" id="PS50109">
    <property type="entry name" value="HIS_KIN"/>
    <property type="match status" value="1"/>
</dbReference>
<dbReference type="InterPro" id="IPR036890">
    <property type="entry name" value="HATPase_C_sf"/>
</dbReference>
<dbReference type="GO" id="GO:0000155">
    <property type="term" value="F:phosphorelay sensor kinase activity"/>
    <property type="evidence" value="ECO:0007669"/>
    <property type="project" value="InterPro"/>
</dbReference>
<dbReference type="AlphaFoldDB" id="A0A7X3IIK5"/>
<evidence type="ECO:0000256" key="2">
    <source>
        <dbReference type="ARBA" id="ARBA00004651"/>
    </source>
</evidence>
<dbReference type="SMART" id="SM00387">
    <property type="entry name" value="HATPase_c"/>
    <property type="match status" value="1"/>
</dbReference>
<keyword evidence="13 14" id="KW-0472">Membrane</keyword>
<evidence type="ECO:0000256" key="10">
    <source>
        <dbReference type="ARBA" id="ARBA00022840"/>
    </source>
</evidence>
<evidence type="ECO:0000256" key="9">
    <source>
        <dbReference type="ARBA" id="ARBA00022777"/>
    </source>
</evidence>
<dbReference type="Pfam" id="PF00672">
    <property type="entry name" value="HAMP"/>
    <property type="match status" value="1"/>
</dbReference>
<dbReference type="PANTHER" id="PTHR42713:SF2">
    <property type="entry name" value="TWO-COMPONENT SENSOR KINASE YESM"/>
    <property type="match status" value="1"/>
</dbReference>
<accession>A0A7X3IIK5</accession>
<name>A0A7X3IIK5_9BACL</name>
<dbReference type="GO" id="GO:0005524">
    <property type="term" value="F:ATP binding"/>
    <property type="evidence" value="ECO:0007669"/>
    <property type="project" value="UniProtKB-KW"/>
</dbReference>
<dbReference type="EC" id="2.7.13.3" evidence="3"/>
<dbReference type="Gene3D" id="6.10.340.10">
    <property type="match status" value="1"/>
</dbReference>
<dbReference type="Pfam" id="PF02743">
    <property type="entry name" value="dCache_1"/>
    <property type="match status" value="1"/>
</dbReference>
<dbReference type="PROSITE" id="PS50885">
    <property type="entry name" value="HAMP"/>
    <property type="match status" value="1"/>
</dbReference>
<evidence type="ECO:0000313" key="18">
    <source>
        <dbReference type="Proteomes" id="UP000460318"/>
    </source>
</evidence>
<evidence type="ECO:0000256" key="7">
    <source>
        <dbReference type="ARBA" id="ARBA00022692"/>
    </source>
</evidence>
<reference evidence="17 18" key="1">
    <citation type="submission" date="2019-12" db="EMBL/GenBank/DDBJ databases">
        <title>Paenibacillus sp. nov., an endophytic bacterium isolated from the stem of Dendrobium.</title>
        <authorList>
            <person name="Zhao R."/>
        </authorList>
    </citation>
    <scope>NUCLEOTIDE SEQUENCE [LARGE SCALE GENOMIC DNA]</scope>
    <source>
        <strain evidence="17 18">HJL G12</strain>
    </source>
</reference>
<dbReference type="GO" id="GO:0005886">
    <property type="term" value="C:plasma membrane"/>
    <property type="evidence" value="ECO:0007669"/>
    <property type="project" value="UniProtKB-SubCell"/>
</dbReference>
<feature type="transmembrane region" description="Helical" evidence="14">
    <location>
        <begin position="299"/>
        <end position="322"/>
    </location>
</feature>
<keyword evidence="8" id="KW-0547">Nucleotide-binding</keyword>
<evidence type="ECO:0000256" key="13">
    <source>
        <dbReference type="ARBA" id="ARBA00023136"/>
    </source>
</evidence>
<dbReference type="CDD" id="cd06225">
    <property type="entry name" value="HAMP"/>
    <property type="match status" value="1"/>
</dbReference>
<evidence type="ECO:0000256" key="4">
    <source>
        <dbReference type="ARBA" id="ARBA00022475"/>
    </source>
</evidence>
<dbReference type="InterPro" id="IPR004358">
    <property type="entry name" value="Sig_transdc_His_kin-like_C"/>
</dbReference>
<feature type="domain" description="Histidine kinase" evidence="15">
    <location>
        <begin position="478"/>
        <end position="586"/>
    </location>
</feature>
<keyword evidence="4" id="KW-1003">Cell membrane</keyword>
<dbReference type="CDD" id="cd18773">
    <property type="entry name" value="PDC1_HK_sensor"/>
    <property type="match status" value="1"/>
</dbReference>
<evidence type="ECO:0000256" key="14">
    <source>
        <dbReference type="SAM" id="Phobius"/>
    </source>
</evidence>
<keyword evidence="10" id="KW-0067">ATP-binding</keyword>
<evidence type="ECO:0000256" key="11">
    <source>
        <dbReference type="ARBA" id="ARBA00022989"/>
    </source>
</evidence>
<dbReference type="SMART" id="SM00304">
    <property type="entry name" value="HAMP"/>
    <property type="match status" value="1"/>
</dbReference>
<keyword evidence="11 14" id="KW-1133">Transmembrane helix</keyword>
<evidence type="ECO:0000256" key="5">
    <source>
        <dbReference type="ARBA" id="ARBA00022553"/>
    </source>
</evidence>
<dbReference type="Pfam" id="PF06580">
    <property type="entry name" value="His_kinase"/>
    <property type="match status" value="1"/>
</dbReference>
<dbReference type="InterPro" id="IPR033479">
    <property type="entry name" value="dCache_1"/>
</dbReference>
<keyword evidence="5" id="KW-0597">Phosphoprotein</keyword>
<dbReference type="PRINTS" id="PR00344">
    <property type="entry name" value="BCTRLSENSOR"/>
</dbReference>
<organism evidence="17 18">
    <name type="scientific">Paenibacillus dendrobii</name>
    <dbReference type="NCBI Taxonomy" id="2691084"/>
    <lineage>
        <taxon>Bacteria</taxon>
        <taxon>Bacillati</taxon>
        <taxon>Bacillota</taxon>
        <taxon>Bacilli</taxon>
        <taxon>Bacillales</taxon>
        <taxon>Paenibacillaceae</taxon>
        <taxon>Paenibacillus</taxon>
    </lineage>
</organism>
<evidence type="ECO:0000256" key="6">
    <source>
        <dbReference type="ARBA" id="ARBA00022679"/>
    </source>
</evidence>
<keyword evidence="9" id="KW-0418">Kinase</keyword>
<evidence type="ECO:0000256" key="3">
    <source>
        <dbReference type="ARBA" id="ARBA00012438"/>
    </source>
</evidence>
<keyword evidence="7 14" id="KW-0812">Transmembrane</keyword>
<dbReference type="InterPro" id="IPR010559">
    <property type="entry name" value="Sig_transdc_His_kin_internal"/>
</dbReference>
<comment type="caution">
    <text evidence="17">The sequence shown here is derived from an EMBL/GenBank/DDBJ whole genome shotgun (WGS) entry which is preliminary data.</text>
</comment>
<keyword evidence="12" id="KW-0902">Two-component regulatory system</keyword>
<gene>
    <name evidence="17" type="ORF">GRF59_06185</name>
</gene>
<dbReference type="PROSITE" id="PS51257">
    <property type="entry name" value="PROKAR_LIPOPROTEIN"/>
    <property type="match status" value="1"/>
</dbReference>
<dbReference type="Gene3D" id="3.30.450.20">
    <property type="entry name" value="PAS domain"/>
    <property type="match status" value="2"/>
</dbReference>
<protein>
    <recommendedName>
        <fullName evidence="3">histidine kinase</fullName>
        <ecNumber evidence="3">2.7.13.3</ecNumber>
    </recommendedName>
</protein>
<dbReference type="InterPro" id="IPR003594">
    <property type="entry name" value="HATPase_dom"/>
</dbReference>
<evidence type="ECO:0000256" key="8">
    <source>
        <dbReference type="ARBA" id="ARBA00022741"/>
    </source>
</evidence>
<dbReference type="Pfam" id="PF02518">
    <property type="entry name" value="HATPase_c"/>
    <property type="match status" value="1"/>
</dbReference>
<dbReference type="SUPFAM" id="SSF55874">
    <property type="entry name" value="ATPase domain of HSP90 chaperone/DNA topoisomerase II/histidine kinase"/>
    <property type="match status" value="1"/>
</dbReference>
<sequence length="601" mass="68173">MKLMSLFRRRSIHMNIAIAFSCLILCTTVILSFSSYRLSSTAVTNSSIQKTSQLVQQVKVNIQTYIGNMESIASLVISSRDLMRFVDATQAERESDESLKRGASQYLRSVVQSRKDIASILYVNKEGDFVSDQSHAVMKSKSEWMQQDWYKLALTSSGEVVSPSHVQHIFEDQYRWVVSISRKLPVSSRSQEGILLVDLNYNVINDLCRQIELGERGYVFIVSPSGDLVYHPQQQLIHSELKNEKMQTVLDMQSGSIKLGKAEESKIYTVATTSFGWKIVAVTYPDELIENKRQMQNSAALWGVLCLIFALTISIFLSYALTKPLKNLEMHMKKAERGNFDIRVDIEGTHEIGKLARTFNLMISRIKELMNQIVQEQEMKRRSELKALQSQIQPHFLYNTLDSIIWMAESGKVDDVVEMTTALSRLLRSSISKGEELVPVSVELDHIRSYLTIQSRRYRKKFTYDIDVDDHILGSPILKLVLQPIVENAIYHGIKPKPDTGHIRISGWKENDAIVITITDDGEGMDPEQLRTILMDKPGTAGSSNGVGVANVNHRIQLYFGHDYGLHYESEREEGTVVTLRIPYLNMEVKGDETTGKMDTG</sequence>
<proteinExistence type="predicted"/>
<dbReference type="InterPro" id="IPR003660">
    <property type="entry name" value="HAMP_dom"/>
</dbReference>
<evidence type="ECO:0000256" key="1">
    <source>
        <dbReference type="ARBA" id="ARBA00000085"/>
    </source>
</evidence>
<dbReference type="EMBL" id="WUBI01000001">
    <property type="protein sequence ID" value="MWV43215.1"/>
    <property type="molecule type" value="Genomic_DNA"/>
</dbReference>
<dbReference type="InterPro" id="IPR051552">
    <property type="entry name" value="HptR"/>
</dbReference>
<evidence type="ECO:0000256" key="12">
    <source>
        <dbReference type="ARBA" id="ARBA00023012"/>
    </source>
</evidence>
<comment type="subcellular location">
    <subcellularLocation>
        <location evidence="2">Cell membrane</location>
        <topology evidence="2">Multi-pass membrane protein</topology>
    </subcellularLocation>
</comment>
<feature type="domain" description="HAMP" evidence="16">
    <location>
        <begin position="319"/>
        <end position="371"/>
    </location>
</feature>
<keyword evidence="18" id="KW-1185">Reference proteome</keyword>
<dbReference type="PANTHER" id="PTHR42713">
    <property type="entry name" value="HISTIDINE KINASE-RELATED"/>
    <property type="match status" value="1"/>
</dbReference>
<dbReference type="Proteomes" id="UP000460318">
    <property type="component" value="Unassembled WGS sequence"/>
</dbReference>
<comment type="catalytic activity">
    <reaction evidence="1">
        <text>ATP + protein L-histidine = ADP + protein N-phospho-L-histidine.</text>
        <dbReference type="EC" id="2.7.13.3"/>
    </reaction>
</comment>
<evidence type="ECO:0000259" key="16">
    <source>
        <dbReference type="PROSITE" id="PS50885"/>
    </source>
</evidence>
<dbReference type="SUPFAM" id="SSF158472">
    <property type="entry name" value="HAMP domain-like"/>
    <property type="match status" value="1"/>
</dbReference>
<evidence type="ECO:0000313" key="17">
    <source>
        <dbReference type="EMBL" id="MWV43215.1"/>
    </source>
</evidence>
<dbReference type="Gene3D" id="3.30.565.10">
    <property type="entry name" value="Histidine kinase-like ATPase, C-terminal domain"/>
    <property type="match status" value="1"/>
</dbReference>
<evidence type="ECO:0000259" key="15">
    <source>
        <dbReference type="PROSITE" id="PS50109"/>
    </source>
</evidence>
<keyword evidence="6" id="KW-0808">Transferase</keyword>